<evidence type="ECO:0000256" key="3">
    <source>
        <dbReference type="ARBA" id="ARBA00023163"/>
    </source>
</evidence>
<evidence type="ECO:0000313" key="6">
    <source>
        <dbReference type="Proteomes" id="UP000193244"/>
    </source>
</evidence>
<reference evidence="6" key="1">
    <citation type="submission" date="2017-04" db="EMBL/GenBank/DDBJ databases">
        <authorList>
            <person name="Varghese N."/>
            <person name="Submissions S."/>
        </authorList>
    </citation>
    <scope>NUCLEOTIDE SEQUENCE [LARGE SCALE GENOMIC DNA]</scope>
    <source>
        <strain evidence="6">VKM Ac-2510</strain>
    </source>
</reference>
<name>A0A1X7JBW0_9MICO</name>
<evidence type="ECO:0000259" key="4">
    <source>
        <dbReference type="PROSITE" id="PS50932"/>
    </source>
</evidence>
<organism evidence="5 6">
    <name type="scientific">Agreia pratensis</name>
    <dbReference type="NCBI Taxonomy" id="150121"/>
    <lineage>
        <taxon>Bacteria</taxon>
        <taxon>Bacillati</taxon>
        <taxon>Actinomycetota</taxon>
        <taxon>Actinomycetes</taxon>
        <taxon>Micrococcales</taxon>
        <taxon>Microbacteriaceae</taxon>
        <taxon>Agreia</taxon>
    </lineage>
</organism>
<dbReference type="EMBL" id="FXAY01000002">
    <property type="protein sequence ID" value="SMG25034.1"/>
    <property type="molecule type" value="Genomic_DNA"/>
</dbReference>
<keyword evidence="2" id="KW-0238">DNA-binding</keyword>
<dbReference type="InterPro" id="IPR000843">
    <property type="entry name" value="HTH_LacI"/>
</dbReference>
<keyword evidence="1" id="KW-0805">Transcription regulation</keyword>
<keyword evidence="6" id="KW-1185">Reference proteome</keyword>
<evidence type="ECO:0000313" key="5">
    <source>
        <dbReference type="EMBL" id="SMG25034.1"/>
    </source>
</evidence>
<dbReference type="InterPro" id="IPR046335">
    <property type="entry name" value="LacI/GalR-like_sensor"/>
</dbReference>
<dbReference type="Proteomes" id="UP000193244">
    <property type="component" value="Unassembled WGS sequence"/>
</dbReference>
<proteinExistence type="predicted"/>
<evidence type="ECO:0000256" key="2">
    <source>
        <dbReference type="ARBA" id="ARBA00023125"/>
    </source>
</evidence>
<dbReference type="GO" id="GO:0000976">
    <property type="term" value="F:transcription cis-regulatory region binding"/>
    <property type="evidence" value="ECO:0007669"/>
    <property type="project" value="TreeGrafter"/>
</dbReference>
<dbReference type="STRING" id="150121.SAMN06296010_1219"/>
<dbReference type="CDD" id="cd06267">
    <property type="entry name" value="PBP1_LacI_sugar_binding-like"/>
    <property type="match status" value="1"/>
</dbReference>
<dbReference type="PANTHER" id="PTHR30146">
    <property type="entry name" value="LACI-RELATED TRANSCRIPTIONAL REPRESSOR"/>
    <property type="match status" value="1"/>
</dbReference>
<dbReference type="SUPFAM" id="SSF53822">
    <property type="entry name" value="Periplasmic binding protein-like I"/>
    <property type="match status" value="1"/>
</dbReference>
<dbReference type="AlphaFoldDB" id="A0A1X7JBW0"/>
<evidence type="ECO:0000256" key="1">
    <source>
        <dbReference type="ARBA" id="ARBA00023015"/>
    </source>
</evidence>
<dbReference type="InterPro" id="IPR028082">
    <property type="entry name" value="Peripla_BP_I"/>
</dbReference>
<dbReference type="SMART" id="SM00354">
    <property type="entry name" value="HTH_LACI"/>
    <property type="match status" value="1"/>
</dbReference>
<dbReference type="PROSITE" id="PS50932">
    <property type="entry name" value="HTH_LACI_2"/>
    <property type="match status" value="1"/>
</dbReference>
<dbReference type="PANTHER" id="PTHR30146:SF109">
    <property type="entry name" value="HTH-TYPE TRANSCRIPTIONAL REGULATOR GALS"/>
    <property type="match status" value="1"/>
</dbReference>
<dbReference type="InterPro" id="IPR010982">
    <property type="entry name" value="Lambda_DNA-bd_dom_sf"/>
</dbReference>
<dbReference type="Gene3D" id="3.40.50.2300">
    <property type="match status" value="2"/>
</dbReference>
<dbReference type="Pfam" id="PF00356">
    <property type="entry name" value="LacI"/>
    <property type="match status" value="1"/>
</dbReference>
<protein>
    <submittedName>
        <fullName evidence="5">Transcriptional regulator, LacI family</fullName>
    </submittedName>
</protein>
<sequence>MTTDIPRVERAVREVSTAPAVATLEAVAALAGVSKSTASRVINGSPRVTEQAITRVNAAIAQLHYVPNRAARNLVRRRTQMIAMVIPERTAAFFADPYFAEVIQGAAMYASTTDYTLTLLIESEADAEKTHRFLQSGSVDGALLLSHHSSSATYLELSRSLPVVFGVRPVDDLEFEAHTVDVDNVAAAAIATQHLVDRGRTRIATITGPLAATAARDRLAGWRSTLEAAGLASGSASESALELVEEGDYTPASGAAAVERLLARGLPFDGLFVASAQMASGALSVLREHGLSVPGDVAISTIDNNSFSTDTKPQLTTVDLHTSEKGAEMVKALLQLIAGEAVERETWIPIELVQRDSA</sequence>
<dbReference type="CDD" id="cd01392">
    <property type="entry name" value="HTH_LacI"/>
    <property type="match status" value="1"/>
</dbReference>
<dbReference type="RefSeq" id="WP_244894655.1">
    <property type="nucleotide sequence ID" value="NZ_FXAY01000002.1"/>
</dbReference>
<dbReference type="SUPFAM" id="SSF47413">
    <property type="entry name" value="lambda repressor-like DNA-binding domains"/>
    <property type="match status" value="1"/>
</dbReference>
<keyword evidence="3" id="KW-0804">Transcription</keyword>
<dbReference type="Gene3D" id="1.10.260.40">
    <property type="entry name" value="lambda repressor-like DNA-binding domains"/>
    <property type="match status" value="1"/>
</dbReference>
<dbReference type="GO" id="GO:0003700">
    <property type="term" value="F:DNA-binding transcription factor activity"/>
    <property type="evidence" value="ECO:0007669"/>
    <property type="project" value="TreeGrafter"/>
</dbReference>
<gene>
    <name evidence="5" type="ORF">SAMN06296010_1219</name>
</gene>
<accession>A0A1X7JBW0</accession>
<dbReference type="Pfam" id="PF13377">
    <property type="entry name" value="Peripla_BP_3"/>
    <property type="match status" value="1"/>
</dbReference>
<feature type="domain" description="HTH lacI-type" evidence="4">
    <location>
        <begin position="22"/>
        <end position="76"/>
    </location>
</feature>